<dbReference type="InterPro" id="IPR025509">
    <property type="entry name" value="DUF4396"/>
</dbReference>
<dbReference type="RefSeq" id="WP_229832210.1">
    <property type="nucleotide sequence ID" value="NZ_BNAJ01000012.1"/>
</dbReference>
<evidence type="ECO:0000256" key="2">
    <source>
        <dbReference type="SAM" id="Phobius"/>
    </source>
</evidence>
<dbReference type="EMBL" id="BNAJ01000012">
    <property type="protein sequence ID" value="GHF58065.1"/>
    <property type="molecule type" value="Genomic_DNA"/>
</dbReference>
<feature type="compositionally biased region" description="Low complexity" evidence="1">
    <location>
        <begin position="184"/>
        <end position="199"/>
    </location>
</feature>
<reference evidence="4" key="4">
    <citation type="submission" date="2024-05" db="EMBL/GenBank/DDBJ databases">
        <authorList>
            <person name="Sun Q."/>
            <person name="Zhou Y."/>
        </authorList>
    </citation>
    <scope>NUCLEOTIDE SEQUENCE</scope>
    <source>
        <strain evidence="4">CGMCC 1.18437</strain>
    </source>
</reference>
<reference evidence="4" key="1">
    <citation type="journal article" date="2014" name="Int. J. Syst. Evol. Microbiol.">
        <title>Complete genome of a new Firmicutes species belonging to the dominant human colonic microbiota ('Ruminococcus bicirculans') reveals two chromosomes and a selective capacity to utilize plant glucans.</title>
        <authorList>
            <consortium name="NISC Comparative Sequencing Program"/>
            <person name="Wegmann U."/>
            <person name="Louis P."/>
            <person name="Goesmann A."/>
            <person name="Henrissat B."/>
            <person name="Duncan S.H."/>
            <person name="Flint H.J."/>
        </authorList>
    </citation>
    <scope>NUCLEOTIDE SEQUENCE</scope>
    <source>
        <strain evidence="4">CGMCC 1.18437</strain>
    </source>
</reference>
<sequence length="239" mass="25933">MRPIGLLLYVVADKEPKPGTHNEFTHALWEQGVGSTMHCAAGDATGIIVAALVVTALGLPMTWDVVVEYVASFTVGLFIFQALFMKSAMGGSHWENVRRPSIPELISMNVMMAGMAPVMVLMIGRDMAGHTAHGALVLDEYEPGRDRRVRDRVPVNVWMVSRHMKQRPWGSRFDVPRQALAPQSSPAAHHSGGAALAGEHSGHPGGHAPHRSVSRAGRGNAGRTSVIERNRSREWPQGT</sequence>
<dbReference type="EMBL" id="JACHFK010000013">
    <property type="protein sequence ID" value="MBB5378486.1"/>
    <property type="molecule type" value="Genomic_DNA"/>
</dbReference>
<dbReference type="Proteomes" id="UP000539473">
    <property type="component" value="Unassembled WGS sequence"/>
</dbReference>
<dbReference type="AlphaFoldDB" id="A0A7W8NR27"/>
<feature type="domain" description="DUF4396" evidence="3">
    <location>
        <begin position="29"/>
        <end position="126"/>
    </location>
</feature>
<dbReference type="Pfam" id="PF14342">
    <property type="entry name" value="DUF4396"/>
    <property type="match status" value="1"/>
</dbReference>
<reference evidence="5 6" key="3">
    <citation type="submission" date="2020-08" db="EMBL/GenBank/DDBJ databases">
        <title>Genomic Encyclopedia of Type Strains, Phase IV (KMG-IV): sequencing the most valuable type-strain genomes for metagenomic binning, comparative biology and taxonomic classification.</title>
        <authorList>
            <person name="Goeker M."/>
        </authorList>
    </citation>
    <scope>NUCLEOTIDE SEQUENCE [LARGE SCALE GENOMIC DNA]</scope>
    <source>
        <strain evidence="5 6">DSM 27521</strain>
    </source>
</reference>
<gene>
    <name evidence="4" type="ORF">GCM10017781_37860</name>
    <name evidence="5" type="ORF">HNQ07_003993</name>
</gene>
<evidence type="ECO:0000259" key="3">
    <source>
        <dbReference type="Pfam" id="PF14342"/>
    </source>
</evidence>
<keyword evidence="2" id="KW-1133">Transmembrane helix</keyword>
<evidence type="ECO:0000256" key="1">
    <source>
        <dbReference type="SAM" id="MobiDB-lite"/>
    </source>
</evidence>
<dbReference type="Proteomes" id="UP000619376">
    <property type="component" value="Unassembled WGS sequence"/>
</dbReference>
<evidence type="ECO:0000313" key="4">
    <source>
        <dbReference type="EMBL" id="GHF58065.1"/>
    </source>
</evidence>
<feature type="transmembrane region" description="Helical" evidence="2">
    <location>
        <begin position="66"/>
        <end position="85"/>
    </location>
</feature>
<keyword evidence="7" id="KW-1185">Reference proteome</keyword>
<organism evidence="5 6">
    <name type="scientific">Deinococcus metalli</name>
    <dbReference type="NCBI Taxonomy" id="1141878"/>
    <lineage>
        <taxon>Bacteria</taxon>
        <taxon>Thermotogati</taxon>
        <taxon>Deinococcota</taxon>
        <taxon>Deinococci</taxon>
        <taxon>Deinococcales</taxon>
        <taxon>Deinococcaceae</taxon>
        <taxon>Deinococcus</taxon>
    </lineage>
</organism>
<keyword evidence="2" id="KW-0812">Transmembrane</keyword>
<feature type="compositionally biased region" description="Basic and acidic residues" evidence="1">
    <location>
        <begin position="226"/>
        <end position="239"/>
    </location>
</feature>
<protein>
    <recommendedName>
        <fullName evidence="3">DUF4396 domain-containing protein</fullName>
    </recommendedName>
</protein>
<feature type="region of interest" description="Disordered" evidence="1">
    <location>
        <begin position="179"/>
        <end position="239"/>
    </location>
</feature>
<keyword evidence="2" id="KW-0472">Membrane</keyword>
<feature type="transmembrane region" description="Helical" evidence="2">
    <location>
        <begin position="105"/>
        <end position="124"/>
    </location>
</feature>
<proteinExistence type="predicted"/>
<reference evidence="7" key="2">
    <citation type="journal article" date="2019" name="Int. J. Syst. Evol. Microbiol.">
        <title>The Global Catalogue of Microorganisms (GCM) 10K type strain sequencing project: providing services to taxonomists for standard genome sequencing and annotation.</title>
        <authorList>
            <consortium name="The Broad Institute Genomics Platform"/>
            <consortium name="The Broad Institute Genome Sequencing Center for Infectious Disease"/>
            <person name="Wu L."/>
            <person name="Ma J."/>
        </authorList>
    </citation>
    <scope>NUCLEOTIDE SEQUENCE [LARGE SCALE GENOMIC DNA]</scope>
    <source>
        <strain evidence="7">CGMCC 1.18437</strain>
    </source>
</reference>
<name>A0A7W8NR27_9DEIO</name>
<feature type="transmembrane region" description="Helical" evidence="2">
    <location>
        <begin position="40"/>
        <end position="59"/>
    </location>
</feature>
<comment type="caution">
    <text evidence="5">The sequence shown here is derived from an EMBL/GenBank/DDBJ whole genome shotgun (WGS) entry which is preliminary data.</text>
</comment>
<accession>A0A7W8NR27</accession>
<evidence type="ECO:0000313" key="6">
    <source>
        <dbReference type="Proteomes" id="UP000539473"/>
    </source>
</evidence>
<evidence type="ECO:0000313" key="7">
    <source>
        <dbReference type="Proteomes" id="UP000619376"/>
    </source>
</evidence>
<evidence type="ECO:0000313" key="5">
    <source>
        <dbReference type="EMBL" id="MBB5378486.1"/>
    </source>
</evidence>